<protein>
    <submittedName>
        <fullName evidence="1">Uncharacterized protein</fullName>
    </submittedName>
</protein>
<sequence>MTAVPLDILTSVCRRLSQTHPGASTARFRTGWRPGFPLWRVPSVSQGPDAACYARLSNVAAPCGFDQGTGNRCLSPCPVNSTRD</sequence>
<organism evidence="1">
    <name type="scientific">uncultured Thermomicrobiales bacterium</name>
    <dbReference type="NCBI Taxonomy" id="1645740"/>
    <lineage>
        <taxon>Bacteria</taxon>
        <taxon>Pseudomonadati</taxon>
        <taxon>Thermomicrobiota</taxon>
        <taxon>Thermomicrobia</taxon>
        <taxon>Thermomicrobiales</taxon>
        <taxon>environmental samples</taxon>
    </lineage>
</organism>
<proteinExistence type="predicted"/>
<reference evidence="1" key="1">
    <citation type="submission" date="2020-02" db="EMBL/GenBank/DDBJ databases">
        <authorList>
            <person name="Meier V. D."/>
        </authorList>
    </citation>
    <scope>NUCLEOTIDE SEQUENCE</scope>
    <source>
        <strain evidence="1">AVDCRST_MAG43</strain>
    </source>
</reference>
<name>A0A6J4UNW8_9BACT</name>
<evidence type="ECO:0000313" key="1">
    <source>
        <dbReference type="EMBL" id="CAA9552427.1"/>
    </source>
</evidence>
<gene>
    <name evidence="1" type="ORF">AVDCRST_MAG43-1182</name>
</gene>
<accession>A0A6J4UNW8</accession>
<dbReference type="AlphaFoldDB" id="A0A6J4UNW8"/>
<dbReference type="EMBL" id="CADCWI010000059">
    <property type="protein sequence ID" value="CAA9552427.1"/>
    <property type="molecule type" value="Genomic_DNA"/>
</dbReference>